<feature type="compositionally biased region" description="Polar residues" evidence="1">
    <location>
        <begin position="1"/>
        <end position="19"/>
    </location>
</feature>
<organism evidence="2 3">
    <name type="scientific">Paenibacillus sepulcri</name>
    <dbReference type="NCBI Taxonomy" id="359917"/>
    <lineage>
        <taxon>Bacteria</taxon>
        <taxon>Bacillati</taxon>
        <taxon>Bacillota</taxon>
        <taxon>Bacilli</taxon>
        <taxon>Bacillales</taxon>
        <taxon>Paenibacillaceae</taxon>
        <taxon>Paenibacillus</taxon>
    </lineage>
</organism>
<evidence type="ECO:0000313" key="2">
    <source>
        <dbReference type="EMBL" id="MBW7458209.1"/>
    </source>
</evidence>
<comment type="caution">
    <text evidence="2">The sequence shown here is derived from an EMBL/GenBank/DDBJ whole genome shotgun (WGS) entry which is preliminary data.</text>
</comment>
<feature type="compositionally biased region" description="Polar residues" evidence="1">
    <location>
        <begin position="43"/>
        <end position="52"/>
    </location>
</feature>
<reference evidence="2 3" key="1">
    <citation type="submission" date="2021-07" db="EMBL/GenBank/DDBJ databases">
        <title>Paenibacillus radiodurans sp. nov., isolated from the southeastern edge of Tengger Desert.</title>
        <authorList>
            <person name="Zhang G."/>
        </authorList>
    </citation>
    <scope>NUCLEOTIDE SEQUENCE [LARGE SCALE GENOMIC DNA]</scope>
    <source>
        <strain evidence="2 3">CCM 7311</strain>
    </source>
</reference>
<evidence type="ECO:0000313" key="3">
    <source>
        <dbReference type="Proteomes" id="UP001519887"/>
    </source>
</evidence>
<accession>A0ABS7CBA6</accession>
<feature type="compositionally biased region" description="Basic and acidic residues" evidence="1">
    <location>
        <begin position="54"/>
        <end position="68"/>
    </location>
</feature>
<name>A0ABS7CBA6_9BACL</name>
<proteinExistence type="predicted"/>
<gene>
    <name evidence="2" type="ORF">K0U00_29625</name>
</gene>
<feature type="non-terminal residue" evidence="2">
    <location>
        <position position="1"/>
    </location>
</feature>
<keyword evidence="3" id="KW-1185">Reference proteome</keyword>
<evidence type="ECO:0000256" key="1">
    <source>
        <dbReference type="SAM" id="MobiDB-lite"/>
    </source>
</evidence>
<dbReference type="Proteomes" id="UP001519887">
    <property type="component" value="Unassembled WGS sequence"/>
</dbReference>
<dbReference type="EMBL" id="JAHZIK010001111">
    <property type="protein sequence ID" value="MBW7458209.1"/>
    <property type="molecule type" value="Genomic_DNA"/>
</dbReference>
<protein>
    <submittedName>
        <fullName evidence="2">Uncharacterized protein</fullName>
    </submittedName>
</protein>
<sequence length="192" mass="20506">QGQADGNSSERTNGPQQTFNKDKNNGDSPVVPASGDDAKSEADATTESTALKNTAKEGKAELKWDPKAPKLRQISIADSQASLDKLLGQPSESYSLDDGGDELTVHEYKGYSIGFDASKKVKFIEVFESDAVTDLNGLRVGDSEKTALTLLGKPETHTSSVIAYKASGALLKLDLDPENNQIISIKLFADSE</sequence>
<feature type="region of interest" description="Disordered" evidence="1">
    <location>
        <begin position="1"/>
        <end position="68"/>
    </location>
</feature>